<evidence type="ECO:0000313" key="1">
    <source>
        <dbReference type="EMBL" id="KAJ3544002.1"/>
    </source>
</evidence>
<gene>
    <name evidence="1" type="ORF">NM208_g3281</name>
</gene>
<name>A0ACC1SPU9_9HYPO</name>
<proteinExistence type="predicted"/>
<evidence type="ECO:0000313" key="2">
    <source>
        <dbReference type="Proteomes" id="UP001148629"/>
    </source>
</evidence>
<dbReference type="Proteomes" id="UP001148629">
    <property type="component" value="Unassembled WGS sequence"/>
</dbReference>
<reference evidence="1" key="1">
    <citation type="submission" date="2022-08" db="EMBL/GenBank/DDBJ databases">
        <title>Genome Sequence of Fusarium decemcellulare.</title>
        <authorList>
            <person name="Buettner E."/>
        </authorList>
    </citation>
    <scope>NUCLEOTIDE SEQUENCE</scope>
    <source>
        <strain evidence="1">Babe19</strain>
    </source>
</reference>
<keyword evidence="2" id="KW-1185">Reference proteome</keyword>
<comment type="caution">
    <text evidence="1">The sequence shown here is derived from an EMBL/GenBank/DDBJ whole genome shotgun (WGS) entry which is preliminary data.</text>
</comment>
<protein>
    <submittedName>
        <fullName evidence="1">Uncharacterized protein</fullName>
    </submittedName>
</protein>
<sequence>MKLNLFLPILLSCITPLAGATPVYKGTQSLTTRQEGLDWPKCSKTGKESCTLYMATGDSRFATYRTAVLFDHDCNIKQAYMTEKTEPKIVLKGHLPKDVNIFVDDQVRPNGHIAYGSEEFPLGEDSMSCYKFPGTDGVGCKKAFDCSGFYGDDNQHNTIIKEGFAYEWAEEAGRLAFSGIESPTEDKVVTFLNLALFWYNQGQWQRMMVFEANAQCTACLLGLGNSSTMHGNTVEAELSRRRLWACFLINQFASRTASNKMKIDEFKNLPLPCNEQDFEAGNVPEPDTAWTFEKGTPSLNAELIKLGSLWTSAHLLACDDGLEIGQKLQAIQKLDTELRVWKQALPKDFEIDPNCTRTSSAAITHSQKALIHIAYHQSASVLHSSIVPLLSLSSAAGEYGYSQAISAQTALSHAREISSFFTQLGSWDLSKAPGFVGYAAYSSCAIQIPFLWCQKASVKQNSMTNIEVNLHVLRAIGKRWKLVAELLRCMPVLYHYHKSLAYSLADEPASLDAIDLNRRKGTTKRARTSILGHNEVIWSNDSVQNQGSIDNIGLDAVEEESRYGTEVIGPSGMNLEDLMNPSLMDFGSVDTQLDDPASHDLTSSAMVEAWQNCEDLDLFVDADGSSLWETRFDSPGIIFEAYLQEYR</sequence>
<organism evidence="1 2">
    <name type="scientific">Fusarium decemcellulare</name>
    <dbReference type="NCBI Taxonomy" id="57161"/>
    <lineage>
        <taxon>Eukaryota</taxon>
        <taxon>Fungi</taxon>
        <taxon>Dikarya</taxon>
        <taxon>Ascomycota</taxon>
        <taxon>Pezizomycotina</taxon>
        <taxon>Sordariomycetes</taxon>
        <taxon>Hypocreomycetidae</taxon>
        <taxon>Hypocreales</taxon>
        <taxon>Nectriaceae</taxon>
        <taxon>Fusarium</taxon>
        <taxon>Fusarium decemcellulare species complex</taxon>
    </lineage>
</organism>
<accession>A0ACC1SPU9</accession>
<dbReference type="EMBL" id="JANRMS010000217">
    <property type="protein sequence ID" value="KAJ3544002.1"/>
    <property type="molecule type" value="Genomic_DNA"/>
</dbReference>